<sequence>MMLCNFFFRSPASHSSSATRALCSIGPGKRGDFTKLLNHRYRTDSLVMDTKTKVLGL</sequence>
<dbReference type="EMBL" id="FQUO01000026">
    <property type="protein sequence ID" value="SHG33043.1"/>
    <property type="molecule type" value="Genomic_DNA"/>
</dbReference>
<accession>A0A1M5IZ44</accession>
<keyword evidence="2" id="KW-1185">Reference proteome</keyword>
<dbReference type="AlphaFoldDB" id="A0A1M5IZ44"/>
<proteinExistence type="predicted"/>
<reference evidence="1 2" key="1">
    <citation type="submission" date="2016-11" db="EMBL/GenBank/DDBJ databases">
        <authorList>
            <person name="Jaros S."/>
            <person name="Januszkiewicz K."/>
            <person name="Wedrychowicz H."/>
        </authorList>
    </citation>
    <scope>NUCLEOTIDE SEQUENCE [LARGE SCALE GENOMIC DNA]</scope>
    <source>
        <strain evidence="1 2">DSM 26897</strain>
    </source>
</reference>
<dbReference type="Proteomes" id="UP000184368">
    <property type="component" value="Unassembled WGS sequence"/>
</dbReference>
<organism evidence="1 2">
    <name type="scientific">Cnuella takakiae</name>
    <dbReference type="NCBI Taxonomy" id="1302690"/>
    <lineage>
        <taxon>Bacteria</taxon>
        <taxon>Pseudomonadati</taxon>
        <taxon>Bacteroidota</taxon>
        <taxon>Chitinophagia</taxon>
        <taxon>Chitinophagales</taxon>
        <taxon>Chitinophagaceae</taxon>
        <taxon>Cnuella</taxon>
    </lineage>
</organism>
<evidence type="ECO:0000313" key="2">
    <source>
        <dbReference type="Proteomes" id="UP000184368"/>
    </source>
</evidence>
<gene>
    <name evidence="1" type="ORF">SAMN05444008_12627</name>
</gene>
<name>A0A1M5IZ44_9BACT</name>
<protein>
    <submittedName>
        <fullName evidence="1">Uncharacterized protein</fullName>
    </submittedName>
</protein>
<evidence type="ECO:0000313" key="1">
    <source>
        <dbReference type="EMBL" id="SHG33043.1"/>
    </source>
</evidence>